<dbReference type="CDD" id="cd00082">
    <property type="entry name" value="HisKA"/>
    <property type="match status" value="1"/>
</dbReference>
<evidence type="ECO:0000256" key="6">
    <source>
        <dbReference type="PROSITE-ProRule" id="PRU00169"/>
    </source>
</evidence>
<dbReference type="InterPro" id="IPR036890">
    <property type="entry name" value="HATPase_C_sf"/>
</dbReference>
<keyword evidence="11" id="KW-1185">Reference proteome</keyword>
<dbReference type="EMBL" id="ASRX01000057">
    <property type="protein sequence ID" value="EYF02627.1"/>
    <property type="molecule type" value="Genomic_DNA"/>
</dbReference>
<dbReference type="eggNOG" id="COG0784">
    <property type="taxonomic scope" value="Bacteria"/>
</dbReference>
<dbReference type="Pfam" id="PF00072">
    <property type="entry name" value="Response_reg"/>
    <property type="match status" value="1"/>
</dbReference>
<comment type="catalytic activity">
    <reaction evidence="1">
        <text>ATP + protein L-histidine = ADP + protein N-phospho-L-histidine.</text>
        <dbReference type="EC" id="2.7.13.3"/>
    </reaction>
</comment>
<evidence type="ECO:0000256" key="7">
    <source>
        <dbReference type="SAM" id="MobiDB-lite"/>
    </source>
</evidence>
<dbReference type="InterPro" id="IPR036097">
    <property type="entry name" value="HisK_dim/P_sf"/>
</dbReference>
<dbReference type="InterPro" id="IPR029016">
    <property type="entry name" value="GAF-like_dom_sf"/>
</dbReference>
<dbReference type="InterPro" id="IPR003018">
    <property type="entry name" value="GAF"/>
</dbReference>
<gene>
    <name evidence="10" type="ORF">CAP_6657</name>
</gene>
<dbReference type="STRING" id="1192034.CAP_6657"/>
<dbReference type="InterPro" id="IPR005467">
    <property type="entry name" value="His_kinase_dom"/>
</dbReference>
<dbReference type="GO" id="GO:0009927">
    <property type="term" value="F:histidine phosphotransfer kinase activity"/>
    <property type="evidence" value="ECO:0007669"/>
    <property type="project" value="TreeGrafter"/>
</dbReference>
<dbReference type="CDD" id="cd16922">
    <property type="entry name" value="HATPase_EvgS-ArcB-TorS-like"/>
    <property type="match status" value="1"/>
</dbReference>
<dbReference type="RefSeq" id="WP_231511767.1">
    <property type="nucleotide sequence ID" value="NZ_ASRX01000057.1"/>
</dbReference>
<evidence type="ECO:0000259" key="9">
    <source>
        <dbReference type="PROSITE" id="PS50110"/>
    </source>
</evidence>
<evidence type="ECO:0000256" key="5">
    <source>
        <dbReference type="ARBA" id="ARBA00022777"/>
    </source>
</evidence>
<feature type="modified residue" description="4-aspartylphosphate" evidence="6">
    <location>
        <position position="687"/>
    </location>
</feature>
<dbReference type="SMART" id="SM00387">
    <property type="entry name" value="HATPase_c"/>
    <property type="match status" value="1"/>
</dbReference>
<sequence length="759" mass="81821">MRAPIDAATYGARMAKLQAVTARLAAVLDAEEVGTVLAREVWRALEPSMSVVYVVDEGMQALRMSGIIGLDAENAQRFAMVPFEMRTPVTEAYRARVPVTFLRASAYVEAYPHIEAGILASGFETFLALPLCIEDRALGVLALSWKRPEAIDVVSAEIARIAAQAGAMALQRVKLFASERAARARAEAARERLSVLAKVGEVLAGSLDYQRTIGGVVDLCVPRLADWAAVDMQNEDGTFSRLGVAHGNPVRLALAQELWERRPPSMEDPIGIPAVMRSGKAEVVFEITEATLKTWISDPELRESYARFGFRSSICLPLRVRGRSVGALTLLMAESNRQFVQEDVSLAQEVARRASLAIERSHSFREAQELSRHKDEFLATVSHELRTPLNAIVGWTRMLLGGRLPPERERHALEVIARNADLQTQLISDLLDVSRAISGKLRLEVGVVEMPAVLSAALESVGPAATARGVELALEVLPLGEGPLGEGRLQVAGDAGRLQQVMWNLLTNAIKFSPVGSKVTTQLRAEEDWIEVKVVDQGEGMPTAFLPHVFQQFRQADATRARKHGGLGLGLAICRTLVELHGGTIGVASEGQGKGSTFTVRLPVAGKRGDARPATPALQPSAPAPDATPPSTALNGARVLVVEDEPDARELLATLFEQHGAIVRAAGNAREAFEALPAFTPTLIVSDLGMPGEDGLSLIRRIRALPPEDGGSTPAVALTAFAREHERGEALAAGFQSHVSKPVDPEKLVAHLCRMLRRA</sequence>
<dbReference type="PANTHER" id="PTHR43047:SF72">
    <property type="entry name" value="OSMOSENSING HISTIDINE PROTEIN KINASE SLN1"/>
    <property type="match status" value="1"/>
</dbReference>
<dbReference type="SMART" id="SM00448">
    <property type="entry name" value="REC"/>
    <property type="match status" value="1"/>
</dbReference>
<dbReference type="InterPro" id="IPR003661">
    <property type="entry name" value="HisK_dim/P_dom"/>
</dbReference>
<dbReference type="PROSITE" id="PS50110">
    <property type="entry name" value="RESPONSE_REGULATORY"/>
    <property type="match status" value="1"/>
</dbReference>
<dbReference type="GO" id="GO:0005886">
    <property type="term" value="C:plasma membrane"/>
    <property type="evidence" value="ECO:0007669"/>
    <property type="project" value="TreeGrafter"/>
</dbReference>
<keyword evidence="3 6" id="KW-0597">Phosphoprotein</keyword>
<dbReference type="Gene3D" id="1.10.287.130">
    <property type="match status" value="1"/>
</dbReference>
<dbReference type="SUPFAM" id="SSF55781">
    <property type="entry name" value="GAF domain-like"/>
    <property type="match status" value="2"/>
</dbReference>
<dbReference type="AlphaFoldDB" id="A0A017T0X4"/>
<evidence type="ECO:0000256" key="2">
    <source>
        <dbReference type="ARBA" id="ARBA00012438"/>
    </source>
</evidence>
<dbReference type="PANTHER" id="PTHR43047">
    <property type="entry name" value="TWO-COMPONENT HISTIDINE PROTEIN KINASE"/>
    <property type="match status" value="1"/>
</dbReference>
<dbReference type="eggNOG" id="COG2205">
    <property type="taxonomic scope" value="Bacteria"/>
</dbReference>
<protein>
    <recommendedName>
        <fullName evidence="2">histidine kinase</fullName>
        <ecNumber evidence="2">2.7.13.3</ecNumber>
    </recommendedName>
</protein>
<dbReference type="SUPFAM" id="SSF52172">
    <property type="entry name" value="CheY-like"/>
    <property type="match status" value="1"/>
</dbReference>
<dbReference type="Pfam" id="PF00512">
    <property type="entry name" value="HisKA"/>
    <property type="match status" value="1"/>
</dbReference>
<dbReference type="Gene3D" id="3.30.565.10">
    <property type="entry name" value="Histidine kinase-like ATPase, C-terminal domain"/>
    <property type="match status" value="1"/>
</dbReference>
<dbReference type="Proteomes" id="UP000019678">
    <property type="component" value="Unassembled WGS sequence"/>
</dbReference>
<feature type="region of interest" description="Disordered" evidence="7">
    <location>
        <begin position="609"/>
        <end position="632"/>
    </location>
</feature>
<dbReference type="InterPro" id="IPR003594">
    <property type="entry name" value="HATPase_dom"/>
</dbReference>
<dbReference type="SUPFAM" id="SSF55874">
    <property type="entry name" value="ATPase domain of HSP90 chaperone/DNA topoisomerase II/histidine kinase"/>
    <property type="match status" value="1"/>
</dbReference>
<organism evidence="10 11">
    <name type="scientific">Chondromyces apiculatus DSM 436</name>
    <dbReference type="NCBI Taxonomy" id="1192034"/>
    <lineage>
        <taxon>Bacteria</taxon>
        <taxon>Pseudomonadati</taxon>
        <taxon>Myxococcota</taxon>
        <taxon>Polyangia</taxon>
        <taxon>Polyangiales</taxon>
        <taxon>Polyangiaceae</taxon>
        <taxon>Chondromyces</taxon>
    </lineage>
</organism>
<evidence type="ECO:0000313" key="10">
    <source>
        <dbReference type="EMBL" id="EYF02627.1"/>
    </source>
</evidence>
<name>A0A017T0X4_9BACT</name>
<dbReference type="FunFam" id="3.30.565.10:FF:000006">
    <property type="entry name" value="Sensor histidine kinase WalK"/>
    <property type="match status" value="1"/>
</dbReference>
<dbReference type="InterPro" id="IPR011006">
    <property type="entry name" value="CheY-like_superfamily"/>
</dbReference>
<dbReference type="EC" id="2.7.13.3" evidence="2"/>
<feature type="domain" description="Response regulatory" evidence="9">
    <location>
        <begin position="638"/>
        <end position="756"/>
    </location>
</feature>
<dbReference type="SUPFAM" id="SSF47384">
    <property type="entry name" value="Homodimeric domain of signal transducing histidine kinase"/>
    <property type="match status" value="1"/>
</dbReference>
<evidence type="ECO:0000313" key="11">
    <source>
        <dbReference type="Proteomes" id="UP000019678"/>
    </source>
</evidence>
<feature type="domain" description="Histidine kinase" evidence="8">
    <location>
        <begin position="380"/>
        <end position="606"/>
    </location>
</feature>
<dbReference type="PROSITE" id="PS50109">
    <property type="entry name" value="HIS_KIN"/>
    <property type="match status" value="1"/>
</dbReference>
<keyword evidence="4" id="KW-0808">Transferase</keyword>
<dbReference type="Gene3D" id="3.40.50.2300">
    <property type="match status" value="1"/>
</dbReference>
<dbReference type="Gene3D" id="3.30.450.40">
    <property type="match status" value="2"/>
</dbReference>
<comment type="caution">
    <text evidence="10">The sequence shown here is derived from an EMBL/GenBank/DDBJ whole genome shotgun (WGS) entry which is preliminary data.</text>
</comment>
<dbReference type="PRINTS" id="PR00344">
    <property type="entry name" value="BCTRLSENSOR"/>
</dbReference>
<dbReference type="InterPro" id="IPR004358">
    <property type="entry name" value="Sig_transdc_His_kin-like_C"/>
</dbReference>
<dbReference type="SMART" id="SM00388">
    <property type="entry name" value="HisKA"/>
    <property type="match status" value="1"/>
</dbReference>
<dbReference type="Pfam" id="PF01590">
    <property type="entry name" value="GAF"/>
    <property type="match status" value="1"/>
</dbReference>
<dbReference type="Pfam" id="PF13185">
    <property type="entry name" value="GAF_2"/>
    <property type="match status" value="1"/>
</dbReference>
<dbReference type="CDD" id="cd17580">
    <property type="entry name" value="REC_2_DhkD-like"/>
    <property type="match status" value="1"/>
</dbReference>
<accession>A0A017T0X4</accession>
<evidence type="ECO:0000256" key="4">
    <source>
        <dbReference type="ARBA" id="ARBA00022679"/>
    </source>
</evidence>
<evidence type="ECO:0000256" key="1">
    <source>
        <dbReference type="ARBA" id="ARBA00000085"/>
    </source>
</evidence>
<evidence type="ECO:0000259" key="8">
    <source>
        <dbReference type="PROSITE" id="PS50109"/>
    </source>
</evidence>
<dbReference type="InterPro" id="IPR001789">
    <property type="entry name" value="Sig_transdc_resp-reg_receiver"/>
</dbReference>
<dbReference type="Pfam" id="PF02518">
    <property type="entry name" value="HATPase_c"/>
    <property type="match status" value="1"/>
</dbReference>
<dbReference type="SMART" id="SM00065">
    <property type="entry name" value="GAF"/>
    <property type="match status" value="2"/>
</dbReference>
<reference evidence="10 11" key="1">
    <citation type="submission" date="2013-05" db="EMBL/GenBank/DDBJ databases">
        <title>Genome assembly of Chondromyces apiculatus DSM 436.</title>
        <authorList>
            <person name="Sharma G."/>
            <person name="Khatri I."/>
            <person name="Kaur C."/>
            <person name="Mayilraj S."/>
            <person name="Subramanian S."/>
        </authorList>
    </citation>
    <scope>NUCLEOTIDE SEQUENCE [LARGE SCALE GENOMIC DNA]</scope>
    <source>
        <strain evidence="10 11">DSM 436</strain>
    </source>
</reference>
<evidence type="ECO:0000256" key="3">
    <source>
        <dbReference type="ARBA" id="ARBA00022553"/>
    </source>
</evidence>
<keyword evidence="5" id="KW-0418">Kinase</keyword>
<dbReference type="GO" id="GO:0000155">
    <property type="term" value="F:phosphorelay sensor kinase activity"/>
    <property type="evidence" value="ECO:0007669"/>
    <property type="project" value="InterPro"/>
</dbReference>
<proteinExistence type="predicted"/>